<accession>A0A2K8Z565</accession>
<name>A0A2K8Z565_9BACT</name>
<evidence type="ECO:0000313" key="1">
    <source>
        <dbReference type="EMBL" id="AUD05000.1"/>
    </source>
</evidence>
<proteinExistence type="predicted"/>
<protein>
    <submittedName>
        <fullName evidence="1">Uncharacterized protein</fullName>
    </submittedName>
</protein>
<keyword evidence="2" id="KW-1185">Reference proteome</keyword>
<evidence type="ECO:0000313" key="2">
    <source>
        <dbReference type="Proteomes" id="UP000232883"/>
    </source>
</evidence>
<dbReference type="AlphaFoldDB" id="A0A2K8Z565"/>
<dbReference type="EMBL" id="CP025096">
    <property type="protein sequence ID" value="AUD05000.1"/>
    <property type="molecule type" value="Genomic_DNA"/>
</dbReference>
<dbReference type="KEGG" id="spir:CWM47_26015"/>
<organism evidence="1 2">
    <name type="scientific">Spirosoma pollinicola</name>
    <dbReference type="NCBI Taxonomy" id="2057025"/>
    <lineage>
        <taxon>Bacteria</taxon>
        <taxon>Pseudomonadati</taxon>
        <taxon>Bacteroidota</taxon>
        <taxon>Cytophagia</taxon>
        <taxon>Cytophagales</taxon>
        <taxon>Cytophagaceae</taxon>
        <taxon>Spirosoma</taxon>
    </lineage>
</organism>
<reference evidence="1 2" key="1">
    <citation type="submission" date="2017-11" db="EMBL/GenBank/DDBJ databases">
        <title>Taxonomic description and genome sequences of Spirosoma HA7 sp. nov., isolated from pollen microhabitat of Corylus avellana.</title>
        <authorList>
            <person name="Ambika Manirajan B."/>
            <person name="Suarez C."/>
            <person name="Ratering S."/>
            <person name="Geissler-Plaum R."/>
            <person name="Cardinale M."/>
            <person name="Sylvia S."/>
        </authorList>
    </citation>
    <scope>NUCLEOTIDE SEQUENCE [LARGE SCALE GENOMIC DNA]</scope>
    <source>
        <strain evidence="1 2">HA7</strain>
    </source>
</reference>
<dbReference type="Proteomes" id="UP000232883">
    <property type="component" value="Chromosome"/>
</dbReference>
<dbReference type="OrthoDB" id="964158at2"/>
<dbReference type="RefSeq" id="WP_100991360.1">
    <property type="nucleotide sequence ID" value="NZ_CP025096.1"/>
</dbReference>
<gene>
    <name evidence="1" type="ORF">CWM47_26015</name>
</gene>
<sequence>MSTPDSNYLIEQLLKNKLSGAELDLFLAGLHKPDAIQTYSEVLEALFTELLNQHPYQPEPDKQTK</sequence>